<dbReference type="Proteomes" id="UP000000598">
    <property type="component" value="Chromosome F"/>
</dbReference>
<keyword evidence="2" id="KW-0472">Membrane</keyword>
<dbReference type="OMA" id="TRFDKEW"/>
<dbReference type="GO" id="GO:0071944">
    <property type="term" value="C:cell periphery"/>
    <property type="evidence" value="ECO:0007669"/>
    <property type="project" value="TreeGrafter"/>
</dbReference>
<evidence type="ECO:0000313" key="3">
    <source>
        <dbReference type="EMBL" id="CAG98035.1"/>
    </source>
</evidence>
<dbReference type="HOGENOM" id="CLU_027163_1_1_1"/>
<evidence type="ECO:0000313" key="4">
    <source>
        <dbReference type="Proteomes" id="UP000000598"/>
    </source>
</evidence>
<dbReference type="eggNOG" id="ENOG502QPXG">
    <property type="taxonomic scope" value="Eukaryota"/>
</dbReference>
<reference evidence="3 4" key="1">
    <citation type="journal article" date="2004" name="Nature">
        <title>Genome evolution in yeasts.</title>
        <authorList>
            <consortium name="Genolevures"/>
            <person name="Dujon B."/>
            <person name="Sherman D."/>
            <person name="Fischer G."/>
            <person name="Durrens P."/>
            <person name="Casaregola S."/>
            <person name="Lafontaine I."/>
            <person name="de Montigny J."/>
            <person name="Marck C."/>
            <person name="Neuveglise C."/>
            <person name="Talla E."/>
            <person name="Goffard N."/>
            <person name="Frangeul L."/>
            <person name="Aigle M."/>
            <person name="Anthouard V."/>
            <person name="Babour A."/>
            <person name="Barbe V."/>
            <person name="Barnay S."/>
            <person name="Blanchin S."/>
            <person name="Beckerich J.M."/>
            <person name="Beyne E."/>
            <person name="Bleykasten C."/>
            <person name="Boisrame A."/>
            <person name="Boyer J."/>
            <person name="Cattolico L."/>
            <person name="Confanioleri F."/>
            <person name="de Daruvar A."/>
            <person name="Despons L."/>
            <person name="Fabre E."/>
            <person name="Fairhead C."/>
            <person name="Ferry-Dumazet H."/>
            <person name="Groppi A."/>
            <person name="Hantraye F."/>
            <person name="Hennequin C."/>
            <person name="Jauniaux N."/>
            <person name="Joyet P."/>
            <person name="Kachouri R."/>
            <person name="Kerrest A."/>
            <person name="Koszul R."/>
            <person name="Lemaire M."/>
            <person name="Lesur I."/>
            <person name="Ma L."/>
            <person name="Muller H."/>
            <person name="Nicaud J.M."/>
            <person name="Nikolski M."/>
            <person name="Oztas S."/>
            <person name="Ozier-Kalogeropoulos O."/>
            <person name="Pellenz S."/>
            <person name="Potier S."/>
            <person name="Richard G.F."/>
            <person name="Straub M.L."/>
            <person name="Suleau A."/>
            <person name="Swennene D."/>
            <person name="Tekaia F."/>
            <person name="Wesolowski-Louvel M."/>
            <person name="Westhof E."/>
            <person name="Wirth B."/>
            <person name="Zeniou-Meyer M."/>
            <person name="Zivanovic I."/>
            <person name="Bolotin-Fukuhara M."/>
            <person name="Thierry A."/>
            <person name="Bouchier C."/>
            <person name="Caudron B."/>
            <person name="Scarpelli C."/>
            <person name="Gaillardin C."/>
            <person name="Weissenbach J."/>
            <person name="Wincker P."/>
            <person name="Souciet J.L."/>
        </authorList>
    </citation>
    <scope>NUCLEOTIDE SEQUENCE [LARGE SCALE GENOMIC DNA]</scope>
    <source>
        <strain evidence="4">ATCC 8585 / CBS 2359 / DSM 70799 / NBRC 1267 / NRRL Y-1140 / WM37</strain>
    </source>
</reference>
<dbReference type="GO" id="GO:0000324">
    <property type="term" value="C:fungal-type vacuole"/>
    <property type="evidence" value="ECO:0007669"/>
    <property type="project" value="TreeGrafter"/>
</dbReference>
<protein>
    <submittedName>
        <fullName evidence="3">KLLA0F05445p</fullName>
    </submittedName>
</protein>
<accession>Q6CL62</accession>
<organism evidence="3 4">
    <name type="scientific">Kluyveromyces lactis (strain ATCC 8585 / CBS 2359 / DSM 70799 / NBRC 1267 / NRRL Y-1140 / WM37)</name>
    <name type="common">Yeast</name>
    <name type="synonym">Candida sphaerica</name>
    <dbReference type="NCBI Taxonomy" id="284590"/>
    <lineage>
        <taxon>Eukaryota</taxon>
        <taxon>Fungi</taxon>
        <taxon>Dikarya</taxon>
        <taxon>Ascomycota</taxon>
        <taxon>Saccharomycotina</taxon>
        <taxon>Saccharomycetes</taxon>
        <taxon>Saccharomycetales</taxon>
        <taxon>Saccharomycetaceae</taxon>
        <taxon>Kluyveromyces</taxon>
    </lineage>
</organism>
<dbReference type="KEGG" id="kla:KLLA0_F05445g"/>
<dbReference type="PANTHER" id="PTHR36819">
    <property type="entry name" value="REGULATOR OF PHOSPHOLIPASE D SRF1"/>
    <property type="match status" value="1"/>
</dbReference>
<evidence type="ECO:0000256" key="1">
    <source>
        <dbReference type="SAM" id="MobiDB-lite"/>
    </source>
</evidence>
<feature type="transmembrane region" description="Helical" evidence="2">
    <location>
        <begin position="309"/>
        <end position="333"/>
    </location>
</feature>
<feature type="transmembrane region" description="Helical" evidence="2">
    <location>
        <begin position="353"/>
        <end position="372"/>
    </location>
</feature>
<name>Q6CL62_KLULA</name>
<feature type="compositionally biased region" description="Polar residues" evidence="1">
    <location>
        <begin position="17"/>
        <end position="37"/>
    </location>
</feature>
<dbReference type="FunCoup" id="Q6CL62">
    <property type="interactions" value="31"/>
</dbReference>
<feature type="transmembrane region" description="Helical" evidence="2">
    <location>
        <begin position="442"/>
        <end position="466"/>
    </location>
</feature>
<gene>
    <name evidence="3" type="ORF">KLLA0_F05445g</name>
</gene>
<keyword evidence="2" id="KW-0812">Transmembrane</keyword>
<dbReference type="AlphaFoldDB" id="Q6CL62"/>
<dbReference type="InterPro" id="IPR037737">
    <property type="entry name" value="Srf1"/>
</dbReference>
<feature type="region of interest" description="Disordered" evidence="1">
    <location>
        <begin position="1"/>
        <end position="37"/>
    </location>
</feature>
<evidence type="ECO:0000256" key="2">
    <source>
        <dbReference type="SAM" id="Phobius"/>
    </source>
</evidence>
<keyword evidence="2" id="KW-1133">Transmembrane helix</keyword>
<feature type="transmembrane region" description="Helical" evidence="2">
    <location>
        <begin position="392"/>
        <end position="414"/>
    </location>
</feature>
<dbReference type="PaxDb" id="284590-Q6CL62"/>
<dbReference type="PANTHER" id="PTHR36819:SF1">
    <property type="entry name" value="REGULATOR OF PHOSPHOLIPASE D SRF1"/>
    <property type="match status" value="1"/>
</dbReference>
<feature type="region of interest" description="Disordered" evidence="1">
    <location>
        <begin position="118"/>
        <end position="143"/>
    </location>
</feature>
<sequence>MTSDGINHLAVPKESNGKISRVSTKNSKDSLSTDVSNADSKQYPEILNAYSLYPRTVPPFAVDTCANSGSKQYPKRSECDQMFKDTFLMSHSDKWSEFLQNAGSNPSYTSRIILDKPKTESSGAGTRGQSTIVSNSSSSLGKNVDEKEIKGHGIVVDEETNKHTDTHAVDTEDGTAYYYGHTTDSSYDEEVERVRQEIFQNLDGDWEGGKRLDAIFNAPIPESYELSNQRDKNEWLKYVSQLKAFYYLNKDSAKQSSETHSSDDGRFHSILNKGRNSVNSKKNSWATLEQRKKQQWLPRLRRLLLQSQYLPLSLRFLIVILCIISLGLASRIYQNSDSTVESFESSIPQQPSTIMALCVNSIAILYLVYIGYDEFSGKPLGIRDPMTKVRLIMLDLLFIIFSSANLSLTFNTLYDNRWVCTSTGTSQVDPPHVGYICDKQRALAAFLFLVLVTWVVTFSISILRVVERVSSGAPRP</sequence>
<dbReference type="InParanoid" id="Q6CL62"/>
<keyword evidence="4" id="KW-1185">Reference proteome</keyword>
<dbReference type="EMBL" id="CR382126">
    <property type="protein sequence ID" value="CAG98035.1"/>
    <property type="molecule type" value="Genomic_DNA"/>
</dbReference>
<feature type="compositionally biased region" description="Polar residues" evidence="1">
    <location>
        <begin position="120"/>
        <end position="141"/>
    </location>
</feature>
<proteinExistence type="predicted"/>